<organism evidence="2 3">
    <name type="scientific">Pyronema omphalodes (strain CBS 100304)</name>
    <name type="common">Pyronema confluens</name>
    <dbReference type="NCBI Taxonomy" id="1076935"/>
    <lineage>
        <taxon>Eukaryota</taxon>
        <taxon>Fungi</taxon>
        <taxon>Dikarya</taxon>
        <taxon>Ascomycota</taxon>
        <taxon>Pezizomycotina</taxon>
        <taxon>Pezizomycetes</taxon>
        <taxon>Pezizales</taxon>
        <taxon>Pyronemataceae</taxon>
        <taxon>Pyronema</taxon>
    </lineage>
</organism>
<dbReference type="EMBL" id="HF936511">
    <property type="protein sequence ID" value="CCX34299.1"/>
    <property type="molecule type" value="Genomic_DNA"/>
</dbReference>
<protein>
    <submittedName>
        <fullName evidence="2">Uncharacterized protein</fullName>
    </submittedName>
</protein>
<dbReference type="AlphaFoldDB" id="U4LRY4"/>
<evidence type="ECO:0000256" key="1">
    <source>
        <dbReference type="SAM" id="MobiDB-lite"/>
    </source>
</evidence>
<keyword evidence="3" id="KW-1185">Reference proteome</keyword>
<sequence>MFLSVPESALVPLEEPPPQRARRMDEDVITGSSFVHDMNSGAAVSIQLIAYEFRLL</sequence>
<evidence type="ECO:0000313" key="3">
    <source>
        <dbReference type="Proteomes" id="UP000018144"/>
    </source>
</evidence>
<evidence type="ECO:0000313" key="2">
    <source>
        <dbReference type="EMBL" id="CCX34299.1"/>
    </source>
</evidence>
<proteinExistence type="predicted"/>
<reference evidence="2 3" key="1">
    <citation type="journal article" date="2013" name="PLoS Genet.">
        <title>The genome and development-dependent transcriptomes of Pyronema confluens: a window into fungal evolution.</title>
        <authorList>
            <person name="Traeger S."/>
            <person name="Altegoer F."/>
            <person name="Freitag M."/>
            <person name="Gabaldon T."/>
            <person name="Kempken F."/>
            <person name="Kumar A."/>
            <person name="Marcet-Houben M."/>
            <person name="Poggeler S."/>
            <person name="Stajich J.E."/>
            <person name="Nowrousian M."/>
        </authorList>
    </citation>
    <scope>NUCLEOTIDE SEQUENCE [LARGE SCALE GENOMIC DNA]</scope>
    <source>
        <strain evidence="3">CBS 100304</strain>
        <tissue evidence="2">Vegetative mycelium</tissue>
    </source>
</reference>
<accession>U4LRY4</accession>
<name>U4LRY4_PYROM</name>
<gene>
    <name evidence="2" type="ORF">PCON_03492</name>
</gene>
<feature type="region of interest" description="Disordered" evidence="1">
    <location>
        <begin position="1"/>
        <end position="22"/>
    </location>
</feature>
<dbReference type="Proteomes" id="UP000018144">
    <property type="component" value="Unassembled WGS sequence"/>
</dbReference>